<dbReference type="InterPro" id="IPR040375">
    <property type="entry name" value="DGCR8"/>
</dbReference>
<dbReference type="Gene3D" id="2.20.70.10">
    <property type="match status" value="1"/>
</dbReference>
<reference evidence="3" key="1">
    <citation type="submission" date="2009-07" db="EMBL/GenBank/DDBJ databases">
        <title>A DGCR8 gene expressed in Asterina embryos.</title>
        <authorList>
            <person name="Hinman V."/>
        </authorList>
    </citation>
    <scope>NUCLEOTIDE SEQUENCE</scope>
</reference>
<feature type="compositionally biased region" description="Basic and acidic residues" evidence="1">
    <location>
        <begin position="289"/>
        <end position="307"/>
    </location>
</feature>
<dbReference type="OrthoDB" id="112668at2759"/>
<evidence type="ECO:0000256" key="1">
    <source>
        <dbReference type="SAM" id="MobiDB-lite"/>
    </source>
</evidence>
<feature type="non-terminal residue" evidence="3">
    <location>
        <position position="1"/>
    </location>
</feature>
<sequence length="460" mass="52061">SNYSRLGEPSTMERHNSEKHSEPPSKRSKLDLQSLDTTETDITGPWFQDFTSEDKSSSQPQLVHGTVTTDPTVGGSNPDRGFRVLDEFVTDDFDDFEGRGMSSQQIDEEDDELFDDDDDDDDDNDDDTDSLGSEIDALLDEGLPEMYNKEPKRKRGGQVTEANAGASRETDKSLPEGVVGVRTKTILRRRGQTPLEGLPDGWISIIHECGMPLYLHRPSRVCTWSRPYLLGAGSARKHRPPLASIPCLHYKREKDKETVSEHDIAQANADGAPDMKKETTNDTSTDDPADGKDGENSLPETKKHDPLQSHNIHICKDESVSETEMKEYLEKLFDFEVVSINKFKTWADRRKYTKEVKAKHETLNRPQFPGHPAVITCKIPGNQKDGKKEFVLNTTNKTPVCILHEYPQIVLKTHPPYPFDEQWKCQLSHSRATSWVPRGQKYGQRTSRKDKKKAKMGRHA</sequence>
<dbReference type="AlphaFoldDB" id="C8CGD5"/>
<dbReference type="PANTHER" id="PTHR13482:SF3">
    <property type="entry name" value="MICROPROCESSOR COMPLEX SUBUNIT DGCR8"/>
    <property type="match status" value="1"/>
</dbReference>
<dbReference type="GO" id="GO:0042802">
    <property type="term" value="F:identical protein binding"/>
    <property type="evidence" value="ECO:0007669"/>
    <property type="project" value="InterPro"/>
</dbReference>
<evidence type="ECO:0000259" key="2">
    <source>
        <dbReference type="PROSITE" id="PS50020"/>
    </source>
</evidence>
<feature type="non-terminal residue" evidence="3">
    <location>
        <position position="460"/>
    </location>
</feature>
<evidence type="ECO:0000313" key="3">
    <source>
        <dbReference type="EMBL" id="ACV04763.1"/>
    </source>
</evidence>
<organism evidence="3">
    <name type="scientific">Patiria miniata</name>
    <name type="common">Bat star</name>
    <name type="synonym">Asterina miniata</name>
    <dbReference type="NCBI Taxonomy" id="46514"/>
    <lineage>
        <taxon>Eukaryota</taxon>
        <taxon>Metazoa</taxon>
        <taxon>Echinodermata</taxon>
        <taxon>Eleutherozoa</taxon>
        <taxon>Asterozoa</taxon>
        <taxon>Asteroidea</taxon>
        <taxon>Valvatacea</taxon>
        <taxon>Valvatida</taxon>
        <taxon>Asterinidae</taxon>
        <taxon>Patiria</taxon>
    </lineage>
</organism>
<dbReference type="GO" id="GO:0031053">
    <property type="term" value="P:primary miRNA processing"/>
    <property type="evidence" value="ECO:0007669"/>
    <property type="project" value="InterPro"/>
</dbReference>
<feature type="domain" description="WW" evidence="2">
    <location>
        <begin position="196"/>
        <end position="229"/>
    </location>
</feature>
<feature type="region of interest" description="Disordered" evidence="1">
    <location>
        <begin position="1"/>
        <end position="176"/>
    </location>
</feature>
<feature type="compositionally biased region" description="Acidic residues" evidence="1">
    <location>
        <begin position="106"/>
        <end position="129"/>
    </location>
</feature>
<dbReference type="SUPFAM" id="SSF51045">
    <property type="entry name" value="WW domain"/>
    <property type="match status" value="1"/>
</dbReference>
<dbReference type="GO" id="GO:0070877">
    <property type="term" value="C:microprocessor complex"/>
    <property type="evidence" value="ECO:0007669"/>
    <property type="project" value="InterPro"/>
</dbReference>
<dbReference type="InterPro" id="IPR001202">
    <property type="entry name" value="WW_dom"/>
</dbReference>
<dbReference type="Gene3D" id="3.30.160.590">
    <property type="match status" value="1"/>
</dbReference>
<name>C8CGD5_PATMI</name>
<dbReference type="PROSITE" id="PS50020">
    <property type="entry name" value="WW_DOMAIN_2"/>
    <property type="match status" value="1"/>
</dbReference>
<dbReference type="InterPro" id="IPR036020">
    <property type="entry name" value="WW_dom_sf"/>
</dbReference>
<protein>
    <submittedName>
        <fullName evidence="3">DGCR8</fullName>
    </submittedName>
</protein>
<dbReference type="GO" id="GO:0003725">
    <property type="term" value="F:double-stranded RNA binding"/>
    <property type="evidence" value="ECO:0007669"/>
    <property type="project" value="TreeGrafter"/>
</dbReference>
<dbReference type="EMBL" id="GQ397480">
    <property type="protein sequence ID" value="ACV04763.1"/>
    <property type="molecule type" value="mRNA"/>
</dbReference>
<accession>C8CGD5</accession>
<dbReference type="GO" id="GO:0070878">
    <property type="term" value="F:primary miRNA binding"/>
    <property type="evidence" value="ECO:0007669"/>
    <property type="project" value="TreeGrafter"/>
</dbReference>
<dbReference type="PANTHER" id="PTHR13482">
    <property type="entry name" value="MICRORNA PROCESSOR COMPLEX SUBUNIT DGCR8"/>
    <property type="match status" value="1"/>
</dbReference>
<feature type="compositionally biased region" description="Basic and acidic residues" evidence="1">
    <location>
        <begin position="11"/>
        <end position="30"/>
    </location>
</feature>
<feature type="region of interest" description="Disordered" evidence="1">
    <location>
        <begin position="256"/>
        <end position="315"/>
    </location>
</feature>
<proteinExistence type="evidence at transcript level"/>
<feature type="region of interest" description="Disordered" evidence="1">
    <location>
        <begin position="436"/>
        <end position="460"/>
    </location>
</feature>
<dbReference type="GO" id="GO:0020037">
    <property type="term" value="F:heme binding"/>
    <property type="evidence" value="ECO:0007669"/>
    <property type="project" value="InterPro"/>
</dbReference>
<feature type="compositionally biased region" description="Polar residues" evidence="1">
    <location>
        <begin position="57"/>
        <end position="75"/>
    </location>
</feature>
<feature type="compositionally biased region" description="Basic residues" evidence="1">
    <location>
        <begin position="446"/>
        <end position="460"/>
    </location>
</feature>